<evidence type="ECO:0000313" key="1">
    <source>
        <dbReference type="EMBL" id="RJF78721.1"/>
    </source>
</evidence>
<dbReference type="EMBL" id="QYYD01000001">
    <property type="protein sequence ID" value="RJF78721.1"/>
    <property type="molecule type" value="Genomic_DNA"/>
</dbReference>
<accession>A0A418VQT9</accession>
<reference evidence="1 2" key="1">
    <citation type="submission" date="2018-09" db="EMBL/GenBank/DDBJ databases">
        <title>Draft genome sequence of Rhodopseudomonas palustris 2.1.18.</title>
        <authorList>
            <person name="Robertson S.L."/>
            <person name="Meyer T.E."/>
            <person name="Kyndt J.A."/>
        </authorList>
    </citation>
    <scope>NUCLEOTIDE SEQUENCE [LARGE SCALE GENOMIC DNA]</scope>
    <source>
        <strain evidence="1 2">2.1.18</strain>
    </source>
</reference>
<dbReference type="Proteomes" id="UP000285523">
    <property type="component" value="Unassembled WGS sequence"/>
</dbReference>
<keyword evidence="1" id="KW-0418">Kinase</keyword>
<dbReference type="Gene3D" id="3.40.50.300">
    <property type="entry name" value="P-loop containing nucleotide triphosphate hydrolases"/>
    <property type="match status" value="1"/>
</dbReference>
<protein>
    <submittedName>
        <fullName evidence="1">Serine kinase</fullName>
    </submittedName>
</protein>
<dbReference type="GO" id="GO:0016301">
    <property type="term" value="F:kinase activity"/>
    <property type="evidence" value="ECO:0007669"/>
    <property type="project" value="UniProtKB-KW"/>
</dbReference>
<organism evidence="1 2">
    <name type="scientific">Rhodopseudomonas palustris</name>
    <dbReference type="NCBI Taxonomy" id="1076"/>
    <lineage>
        <taxon>Bacteria</taxon>
        <taxon>Pseudomonadati</taxon>
        <taxon>Pseudomonadota</taxon>
        <taxon>Alphaproteobacteria</taxon>
        <taxon>Hyphomicrobiales</taxon>
        <taxon>Nitrobacteraceae</taxon>
        <taxon>Rhodopseudomonas</taxon>
    </lineage>
</organism>
<dbReference type="InterPro" id="IPR027417">
    <property type="entry name" value="P-loop_NTPase"/>
</dbReference>
<comment type="caution">
    <text evidence="1">The sequence shown here is derived from an EMBL/GenBank/DDBJ whole genome shotgun (WGS) entry which is preliminary data.</text>
</comment>
<dbReference type="OrthoDB" id="7817603at2"/>
<dbReference type="RefSeq" id="WP_119854618.1">
    <property type="nucleotide sequence ID" value="NZ_QYYD01000001.1"/>
</dbReference>
<gene>
    <name evidence="1" type="ORF">D4Q52_00720</name>
</gene>
<dbReference type="AlphaFoldDB" id="A0A418VQT9"/>
<keyword evidence="1" id="KW-0808">Transferase</keyword>
<proteinExistence type="predicted"/>
<sequence length="379" mass="40779">MNYIAPQRSQPPTDILRPAAGTAFALIDRTPVLFSESEQKLFELNESAAFIWCGLQDAVPLATICGQLVDRGLSLMDAREYLRDALVQWLSAGLIFPQCTVTDMTFAATVGRKLIEVRASDPEAFDHLRSLFVATAAPTGKADATFSIYQAGDSWVIMHDNREVCSCATNHLAPAFKAYLVEQLLLAGDPCDVIFHAAAVTSHGRAMLISAPPGTGKSTLTMHLLHAGFGYVTDDIVTIGQDGSIIGAPFAPTLKAGSWPSISGLRPETERLPVHQRPDGQAVRYLDVPPGVRDGALQAGWIVFLERSPDCTAPVMAELSELDTIKRIVVASYATHGKLTSDGFRALKGIVSRTRSFVLRYAEAADVVGSLAELGNDQP</sequence>
<dbReference type="SUPFAM" id="SSF53795">
    <property type="entry name" value="PEP carboxykinase-like"/>
    <property type="match status" value="1"/>
</dbReference>
<name>A0A418VQT9_RHOPL</name>
<evidence type="ECO:0000313" key="2">
    <source>
        <dbReference type="Proteomes" id="UP000285523"/>
    </source>
</evidence>